<evidence type="ECO:0000259" key="2">
    <source>
        <dbReference type="Pfam" id="PF13340"/>
    </source>
</evidence>
<dbReference type="PANTHER" id="PTHR30007:SF0">
    <property type="entry name" value="TRANSPOSASE"/>
    <property type="match status" value="1"/>
</dbReference>
<dbReference type="InterPro" id="IPR025161">
    <property type="entry name" value="IS402-like_dom"/>
</dbReference>
<feature type="domain" description="Insertion element IS402-like" evidence="2">
    <location>
        <begin position="13"/>
        <end position="84"/>
    </location>
</feature>
<accession>J1I8T7</accession>
<dbReference type="RefSeq" id="WP_002660814.1">
    <property type="nucleotide sequence ID" value="NZ_JH719942.1"/>
</dbReference>
<name>J1I8T7_9BACT</name>
<evidence type="ECO:0000313" key="4">
    <source>
        <dbReference type="Proteomes" id="UP000005113"/>
    </source>
</evidence>
<dbReference type="NCBIfam" id="NF033580">
    <property type="entry name" value="transpos_IS5_3"/>
    <property type="match status" value="1"/>
</dbReference>
<sequence>MVVNLSKEFITEKILAFFPEKKLARKTKAPLWQIVKAIIYRLKTGCQWRELPIQSFFDEVLICWQTVYYYFNSWSESGIWQKVWIQFLAHEKSCLDLSSIQLDGSHTPAKRGGEAVGYQGRKKSKTTNALFLTDKNGLPIAMSPPFAGNHNDLFEIESHFQKMLADLQLSDFSPDGLFMNADAGFDSKKLRENCQKMGIIPNIDHNKRNRKKAYYQDIIDEELYKERFSVERTNAWIDAFKILLIRFEKKSRQLGESTLFSLYTYFPKTKFLNKLILWILYHRMGKNI</sequence>
<evidence type="ECO:0000313" key="3">
    <source>
        <dbReference type="EMBL" id="EJF54883.1"/>
    </source>
</evidence>
<dbReference type="PANTHER" id="PTHR30007">
    <property type="entry name" value="PHP DOMAIN PROTEIN"/>
    <property type="match status" value="1"/>
</dbReference>
<reference evidence="4" key="1">
    <citation type="journal article" date="2012" name="Stand. Genomic Sci.">
        <title>Permanent draft genome sequence of the gliding predator Saprospira grandis strain Sa g1 (= HR1).</title>
        <authorList>
            <person name="Mavromatis K."/>
            <person name="Chertkov O."/>
            <person name="Lapidus A."/>
            <person name="Nolan M."/>
            <person name="Lucas S."/>
            <person name="Tice H."/>
            <person name="Del Rio T.G."/>
            <person name="Cheng J.F."/>
            <person name="Han C."/>
            <person name="Tapia R."/>
            <person name="Bruce D."/>
            <person name="Goodwin L.A."/>
            <person name="Pitluck S."/>
            <person name="Huntemann M."/>
            <person name="Liolios K."/>
            <person name="Pagani I."/>
            <person name="Ivanova N."/>
            <person name="Mikhailova N."/>
            <person name="Pati A."/>
            <person name="Chen A."/>
            <person name="Palaniappan K."/>
            <person name="Land M."/>
            <person name="Brambilla E.M."/>
            <person name="Rohde M."/>
            <person name="Spring S."/>
            <person name="Goker M."/>
            <person name="Detter J.C."/>
            <person name="Bristow J."/>
            <person name="Eisen J.A."/>
            <person name="Markowitz V."/>
            <person name="Hugenholtz P."/>
            <person name="Kyrpides N.C."/>
            <person name="Klenk H.P."/>
            <person name="Woyke T."/>
        </authorList>
    </citation>
    <scope>NUCLEOTIDE SEQUENCE [LARGE SCALE GENOMIC DNA]</scope>
    <source>
        <strain evidence="4">DSM 2844</strain>
    </source>
</reference>
<organism evidence="3 4">
    <name type="scientific">Saprospira grandis DSM 2844</name>
    <dbReference type="NCBI Taxonomy" id="694433"/>
    <lineage>
        <taxon>Bacteria</taxon>
        <taxon>Pseudomonadati</taxon>
        <taxon>Bacteroidota</taxon>
        <taxon>Saprospiria</taxon>
        <taxon>Saprospirales</taxon>
        <taxon>Saprospiraceae</taxon>
        <taxon>Saprospira</taxon>
    </lineage>
</organism>
<dbReference type="AlphaFoldDB" id="J1I8T7"/>
<dbReference type="Pfam" id="PF13340">
    <property type="entry name" value="DUF4096"/>
    <property type="match status" value="1"/>
</dbReference>
<dbReference type="HOGENOM" id="CLU_080920_0_0_10"/>
<dbReference type="GO" id="GO:0006313">
    <property type="term" value="P:DNA transposition"/>
    <property type="evidence" value="ECO:0007669"/>
    <property type="project" value="InterPro"/>
</dbReference>
<dbReference type="Proteomes" id="UP000005113">
    <property type="component" value="Unassembled WGS sequence"/>
</dbReference>
<dbReference type="EMBL" id="JH719942">
    <property type="protein sequence ID" value="EJF54883.1"/>
    <property type="molecule type" value="Genomic_DNA"/>
</dbReference>
<gene>
    <name evidence="3" type="ORF">SapgrDRAFT_3238</name>
</gene>
<dbReference type="Pfam" id="PF01609">
    <property type="entry name" value="DDE_Tnp_1"/>
    <property type="match status" value="1"/>
</dbReference>
<evidence type="ECO:0000259" key="1">
    <source>
        <dbReference type="Pfam" id="PF01609"/>
    </source>
</evidence>
<proteinExistence type="predicted"/>
<dbReference type="GO" id="GO:0003677">
    <property type="term" value="F:DNA binding"/>
    <property type="evidence" value="ECO:0007669"/>
    <property type="project" value="InterPro"/>
</dbReference>
<protein>
    <submittedName>
        <fullName evidence="3">Transposase</fullName>
    </submittedName>
</protein>
<dbReference type="InterPro" id="IPR002559">
    <property type="entry name" value="Transposase_11"/>
</dbReference>
<dbReference type="GO" id="GO:0004803">
    <property type="term" value="F:transposase activity"/>
    <property type="evidence" value="ECO:0007669"/>
    <property type="project" value="InterPro"/>
</dbReference>
<feature type="domain" description="Transposase IS4-like" evidence="1">
    <location>
        <begin position="94"/>
        <end position="253"/>
    </location>
</feature>